<dbReference type="InterPro" id="IPR036890">
    <property type="entry name" value="HATPase_C_sf"/>
</dbReference>
<dbReference type="InterPro" id="IPR013655">
    <property type="entry name" value="PAS_fold_3"/>
</dbReference>
<dbReference type="InterPro" id="IPR011006">
    <property type="entry name" value="CheY-like_superfamily"/>
</dbReference>
<dbReference type="Pfam" id="PF02518">
    <property type="entry name" value="HATPase_c"/>
    <property type="match status" value="1"/>
</dbReference>
<evidence type="ECO:0000256" key="3">
    <source>
        <dbReference type="ARBA" id="ARBA00022553"/>
    </source>
</evidence>
<dbReference type="RefSeq" id="WP_198574840.1">
    <property type="nucleotide sequence ID" value="NZ_JADWOX010000002.1"/>
</dbReference>
<dbReference type="NCBIfam" id="TIGR00229">
    <property type="entry name" value="sensory_box"/>
    <property type="match status" value="1"/>
</dbReference>
<evidence type="ECO:0000256" key="4">
    <source>
        <dbReference type="PROSITE-ProRule" id="PRU00169"/>
    </source>
</evidence>
<feature type="modified residue" description="4-aspartylphosphate" evidence="4">
    <location>
        <position position="608"/>
    </location>
</feature>
<dbReference type="SMART" id="SM00387">
    <property type="entry name" value="HATPase_c"/>
    <property type="match status" value="1"/>
</dbReference>
<dbReference type="InterPro" id="IPR036097">
    <property type="entry name" value="HisK_dim/P_sf"/>
</dbReference>
<feature type="domain" description="PAS" evidence="8">
    <location>
        <begin position="143"/>
        <end position="214"/>
    </location>
</feature>
<feature type="domain" description="Response regulatory" evidence="7">
    <location>
        <begin position="559"/>
        <end position="671"/>
    </location>
</feature>
<keyword evidence="11" id="KW-1185">Reference proteome</keyword>
<dbReference type="SUPFAM" id="SSF55874">
    <property type="entry name" value="ATPase domain of HSP90 chaperone/DNA topoisomerase II/histidine kinase"/>
    <property type="match status" value="1"/>
</dbReference>
<dbReference type="Pfam" id="PF00072">
    <property type="entry name" value="Response_reg"/>
    <property type="match status" value="1"/>
</dbReference>
<dbReference type="InterPro" id="IPR004358">
    <property type="entry name" value="Sig_transdc_His_kin-like_C"/>
</dbReference>
<feature type="domain" description="Histidine kinase" evidence="6">
    <location>
        <begin position="321"/>
        <end position="537"/>
    </location>
</feature>
<evidence type="ECO:0000256" key="1">
    <source>
        <dbReference type="ARBA" id="ARBA00000085"/>
    </source>
</evidence>
<dbReference type="PROSITE" id="PS50109">
    <property type="entry name" value="HIS_KIN"/>
    <property type="match status" value="1"/>
</dbReference>
<evidence type="ECO:0000313" key="11">
    <source>
        <dbReference type="Proteomes" id="UP000639859"/>
    </source>
</evidence>
<dbReference type="Gene3D" id="3.30.450.20">
    <property type="entry name" value="PAS domain"/>
    <property type="match status" value="1"/>
</dbReference>
<dbReference type="Gene3D" id="3.40.50.2300">
    <property type="match status" value="1"/>
</dbReference>
<evidence type="ECO:0000259" key="6">
    <source>
        <dbReference type="PROSITE" id="PS50109"/>
    </source>
</evidence>
<dbReference type="InterPro" id="IPR000014">
    <property type="entry name" value="PAS"/>
</dbReference>
<feature type="domain" description="PAC" evidence="9">
    <location>
        <begin position="217"/>
        <end position="269"/>
    </location>
</feature>
<dbReference type="EMBL" id="JADWOX010000002">
    <property type="protein sequence ID" value="MBI1682895.1"/>
    <property type="molecule type" value="Genomic_DNA"/>
</dbReference>
<dbReference type="InterPro" id="IPR001789">
    <property type="entry name" value="Sig_transdc_resp-reg_receiver"/>
</dbReference>
<keyword evidence="3 4" id="KW-0597">Phosphoprotein</keyword>
<dbReference type="SMART" id="SM00388">
    <property type="entry name" value="HisKA"/>
    <property type="match status" value="1"/>
</dbReference>
<dbReference type="InterPro" id="IPR000700">
    <property type="entry name" value="PAS-assoc_C"/>
</dbReference>
<dbReference type="Pfam" id="PF00512">
    <property type="entry name" value="HisKA"/>
    <property type="match status" value="1"/>
</dbReference>
<dbReference type="InterPro" id="IPR035965">
    <property type="entry name" value="PAS-like_dom_sf"/>
</dbReference>
<evidence type="ECO:0000313" key="10">
    <source>
        <dbReference type="EMBL" id="MBI1682895.1"/>
    </source>
</evidence>
<evidence type="ECO:0000256" key="5">
    <source>
        <dbReference type="SAM" id="Coils"/>
    </source>
</evidence>
<feature type="coiled-coil region" evidence="5">
    <location>
        <begin position="271"/>
        <end position="302"/>
    </location>
</feature>
<dbReference type="PROSITE" id="PS50113">
    <property type="entry name" value="PAC"/>
    <property type="match status" value="1"/>
</dbReference>
<accession>A0ABS0STA8</accession>
<dbReference type="Pfam" id="PF08447">
    <property type="entry name" value="PAS_3"/>
    <property type="match status" value="1"/>
</dbReference>
<evidence type="ECO:0000259" key="7">
    <source>
        <dbReference type="PROSITE" id="PS50110"/>
    </source>
</evidence>
<evidence type="ECO:0000256" key="2">
    <source>
        <dbReference type="ARBA" id="ARBA00012438"/>
    </source>
</evidence>
<name>A0ABS0STA8_9CAUL</name>
<dbReference type="SUPFAM" id="SSF47384">
    <property type="entry name" value="Homodimeric domain of signal transducing histidine kinase"/>
    <property type="match status" value="1"/>
</dbReference>
<dbReference type="PROSITE" id="PS50112">
    <property type="entry name" value="PAS"/>
    <property type="match status" value="1"/>
</dbReference>
<dbReference type="Proteomes" id="UP000639859">
    <property type="component" value="Unassembled WGS sequence"/>
</dbReference>
<organism evidence="10 11">
    <name type="scientific">Caulobacter hibisci</name>
    <dbReference type="NCBI Taxonomy" id="2035993"/>
    <lineage>
        <taxon>Bacteria</taxon>
        <taxon>Pseudomonadati</taxon>
        <taxon>Pseudomonadota</taxon>
        <taxon>Alphaproteobacteria</taxon>
        <taxon>Caulobacterales</taxon>
        <taxon>Caulobacteraceae</taxon>
        <taxon>Caulobacter</taxon>
    </lineage>
</organism>
<dbReference type="PRINTS" id="PR00344">
    <property type="entry name" value="BCTRLSENSOR"/>
</dbReference>
<dbReference type="SMART" id="SM00448">
    <property type="entry name" value="REC"/>
    <property type="match status" value="1"/>
</dbReference>
<dbReference type="PROSITE" id="PS50110">
    <property type="entry name" value="RESPONSE_REGULATORY"/>
    <property type="match status" value="1"/>
</dbReference>
<dbReference type="Gene3D" id="3.30.565.10">
    <property type="entry name" value="Histidine kinase-like ATPase, C-terminal domain"/>
    <property type="match status" value="1"/>
</dbReference>
<dbReference type="SUPFAM" id="SSF52172">
    <property type="entry name" value="CheY-like"/>
    <property type="match status" value="1"/>
</dbReference>
<reference evidence="10 11" key="1">
    <citation type="submission" date="2020-11" db="EMBL/GenBank/DDBJ databases">
        <title>genome sequence of strain KACC 18849.</title>
        <authorList>
            <person name="Gao J."/>
            <person name="Zhang X."/>
        </authorList>
    </citation>
    <scope>NUCLEOTIDE SEQUENCE [LARGE SCALE GENOMIC DNA]</scope>
    <source>
        <strain evidence="10 11">KACC 18849</strain>
    </source>
</reference>
<dbReference type="InterPro" id="IPR003594">
    <property type="entry name" value="HATPase_dom"/>
</dbReference>
<dbReference type="InterPro" id="IPR005467">
    <property type="entry name" value="His_kinase_dom"/>
</dbReference>
<protein>
    <recommendedName>
        <fullName evidence="2">histidine kinase</fullName>
        <ecNumber evidence="2">2.7.13.3</ecNumber>
    </recommendedName>
</protein>
<gene>
    <name evidence="10" type="ORF">I4Q42_04350</name>
</gene>
<sequence>MDEPFLILAPRGRDAPVIAETLANVGHASRICADLTALTRALGDEAGAAVLTEEALAQGATDALTDWLAGQPAWSDFPFIVLVTKQPGKRTQADAARLQAIGNIVLLERPINAETLVSAAHSAIRARHRQYRARDHLFAQMKAEEQLRFALEAGRLGAWDLDLDSGSLTMSETARGHFGRDADRILSLAEVEAAVHPDDAASRKGALEASVSGGEDYDAEYRVAWPDGAWHWLQVRGRLNRRHAEEPRRLSGVTLDITARKTVEAELRLLNETLEQRIADSVRDLQIANERLLAEISEREQAQAALVQAQKMDAIGQLTGGIAHDFNNLLTAIVGNIDMIERRSQDARIQRMALNAREGVERATKLTAQLLAFSRSQQLDLQPIEVDALIAGMDDLLTRTLGHTVEVRMALDAGDARAKADANQLELAVLNLAINARDAMGEGGKVTISTRLSDEWREGLQPGDHVVVAVGDTGHGIPPELLQKVFDPFFTTKSVGKGTGLGLSQVYGIATQSGGAVRVDSTVGMGTTIEIWLPVTDAAERVRPGDLTPEETPLSQGERILVIDDDPSVRRFIVQCLRSLGYEVTEAAGGQEGLQRLASDAPDLLVVDFAMPGMNGAQVATRARGALPNLGVLLVTGYADAAAIRDLVNSEAVLRKPFKVSDLAVAVRTALTGMKSKPAPSIG</sequence>
<comment type="caution">
    <text evidence="10">The sequence shown here is derived from an EMBL/GenBank/DDBJ whole genome shotgun (WGS) entry which is preliminary data.</text>
</comment>
<evidence type="ECO:0000259" key="8">
    <source>
        <dbReference type="PROSITE" id="PS50112"/>
    </source>
</evidence>
<dbReference type="Gene3D" id="1.10.287.130">
    <property type="match status" value="1"/>
</dbReference>
<dbReference type="InterPro" id="IPR003661">
    <property type="entry name" value="HisK_dim/P_dom"/>
</dbReference>
<proteinExistence type="predicted"/>
<keyword evidence="5" id="KW-0175">Coiled coil</keyword>
<dbReference type="PANTHER" id="PTHR43065:SF42">
    <property type="entry name" value="TWO-COMPONENT SENSOR PPRA"/>
    <property type="match status" value="1"/>
</dbReference>
<evidence type="ECO:0000259" key="9">
    <source>
        <dbReference type="PROSITE" id="PS50113"/>
    </source>
</evidence>
<dbReference type="Gene3D" id="2.10.70.100">
    <property type="match status" value="1"/>
</dbReference>
<comment type="catalytic activity">
    <reaction evidence="1">
        <text>ATP + protein L-histidine = ADP + protein N-phospho-L-histidine.</text>
        <dbReference type="EC" id="2.7.13.3"/>
    </reaction>
</comment>
<dbReference type="SUPFAM" id="SSF55785">
    <property type="entry name" value="PYP-like sensor domain (PAS domain)"/>
    <property type="match status" value="1"/>
</dbReference>
<dbReference type="CDD" id="cd00082">
    <property type="entry name" value="HisKA"/>
    <property type="match status" value="1"/>
</dbReference>
<dbReference type="PANTHER" id="PTHR43065">
    <property type="entry name" value="SENSOR HISTIDINE KINASE"/>
    <property type="match status" value="1"/>
</dbReference>
<dbReference type="EC" id="2.7.13.3" evidence="2"/>
<dbReference type="CDD" id="cd00130">
    <property type="entry name" value="PAS"/>
    <property type="match status" value="1"/>
</dbReference>